<dbReference type="AlphaFoldDB" id="A0A8H7S6N8"/>
<evidence type="ECO:0000256" key="2">
    <source>
        <dbReference type="ARBA" id="ARBA00009105"/>
    </source>
</evidence>
<reference evidence="10 11" key="1">
    <citation type="submission" date="2020-12" db="EMBL/GenBank/DDBJ databases">
        <title>Metabolic potential, ecology and presence of endohyphal bacteria is reflected in genomic diversity of Mucoromycotina.</title>
        <authorList>
            <person name="Muszewska A."/>
            <person name="Okrasinska A."/>
            <person name="Steczkiewicz K."/>
            <person name="Drgas O."/>
            <person name="Orlowska M."/>
            <person name="Perlinska-Lenart U."/>
            <person name="Aleksandrzak-Piekarczyk T."/>
            <person name="Szatraj K."/>
            <person name="Zielenkiewicz U."/>
            <person name="Pilsyk S."/>
            <person name="Malc E."/>
            <person name="Mieczkowski P."/>
            <person name="Kruszewska J.S."/>
            <person name="Biernat P."/>
            <person name="Pawlowska J."/>
        </authorList>
    </citation>
    <scope>NUCLEOTIDE SEQUENCE [LARGE SCALE GENOMIC DNA]</scope>
    <source>
        <strain evidence="10 11">CBS 142.35</strain>
    </source>
</reference>
<evidence type="ECO:0000256" key="6">
    <source>
        <dbReference type="ARBA" id="ARBA00022968"/>
    </source>
</evidence>
<accession>A0A8H7S6N8</accession>
<comment type="subcellular location">
    <subcellularLocation>
        <location evidence="1">Membrane</location>
        <topology evidence="1">Single-pass type II membrane protein</topology>
    </subcellularLocation>
</comment>
<name>A0A8H7S6N8_9FUNG</name>
<dbReference type="GO" id="GO:0006493">
    <property type="term" value="P:protein O-linked glycosylation"/>
    <property type="evidence" value="ECO:0007669"/>
    <property type="project" value="TreeGrafter"/>
</dbReference>
<dbReference type="GO" id="GO:0000033">
    <property type="term" value="F:alpha-1,3-mannosyltransferase activity"/>
    <property type="evidence" value="ECO:0007669"/>
    <property type="project" value="TreeGrafter"/>
</dbReference>
<dbReference type="Pfam" id="PF11051">
    <property type="entry name" value="Mannosyl_trans3"/>
    <property type="match status" value="1"/>
</dbReference>
<dbReference type="SUPFAM" id="SSF53448">
    <property type="entry name" value="Nucleotide-diphospho-sugar transferases"/>
    <property type="match status" value="1"/>
</dbReference>
<dbReference type="PANTHER" id="PTHR31392">
    <property type="entry name" value="ALPHA-1,3-MANNOSYLTRANSFERASE MNN1-RELATED"/>
    <property type="match status" value="1"/>
</dbReference>
<dbReference type="InterPro" id="IPR029044">
    <property type="entry name" value="Nucleotide-diphossugar_trans"/>
</dbReference>
<keyword evidence="5" id="KW-0812">Transmembrane</keyword>
<sequence>MRHLGFTHDIAVPTPLPPWTEDDMKFLNSALGQSLQAKLLTTPETMPDFTSLTTQERTFKVLFQYLDPIVAAGEIYEPQYQDVWTFYLQLERTLYPWLQPYYQNAFHLTNGTEGRGIVVCIGNHQFQYAATTIRAIREVLKSTLPIEVFYIRENDLTPARRLYLETEFENLVTRQVVSRINDRYTRFGGWALKPYAVLTSSFSEVILMDADSYFFKKPDMLFDDAGYRKTGTLFFYDRTLFSGWETGRNWLSSFLPTMSSIVETTRWWNFKSAHEQESGVVVINKKRSLLGLLATCKMNDKKERDQVTYKHVHGDKETFWIGYEMMQTPYSFIKTYGGVIGGLGDAGDPSMVCGNQLHFGVDRQPLWFNGGLLRDKNRWPDRYLKFTHYAEGNDWEFETSCIKDTDRIREFTAKEQKIAAKFVELDQLRRKDEEKIQQGLWKPTVHFDKEKEKEKEGVVEIDLDNDPLVAKGVSKEPLI</sequence>
<dbReference type="PANTHER" id="PTHR31392:SF1">
    <property type="entry name" value="ALPHA-1,3-MANNOSYLTRANSFERASE MNN1-RELATED"/>
    <property type="match status" value="1"/>
</dbReference>
<evidence type="ECO:0000256" key="5">
    <source>
        <dbReference type="ARBA" id="ARBA00022692"/>
    </source>
</evidence>
<gene>
    <name evidence="10" type="ORF">INT45_011205</name>
</gene>
<keyword evidence="11" id="KW-1185">Reference proteome</keyword>
<feature type="non-terminal residue" evidence="10">
    <location>
        <position position="1"/>
    </location>
</feature>
<evidence type="ECO:0000256" key="7">
    <source>
        <dbReference type="ARBA" id="ARBA00022989"/>
    </source>
</evidence>
<comment type="similarity">
    <text evidence="2">Belongs to the MNN1/MNT family.</text>
</comment>
<evidence type="ECO:0000256" key="1">
    <source>
        <dbReference type="ARBA" id="ARBA00004606"/>
    </source>
</evidence>
<evidence type="ECO:0000313" key="10">
    <source>
        <dbReference type="EMBL" id="KAG2222717.1"/>
    </source>
</evidence>
<organism evidence="10 11">
    <name type="scientific">Circinella minor</name>
    <dbReference type="NCBI Taxonomy" id="1195481"/>
    <lineage>
        <taxon>Eukaryota</taxon>
        <taxon>Fungi</taxon>
        <taxon>Fungi incertae sedis</taxon>
        <taxon>Mucoromycota</taxon>
        <taxon>Mucoromycotina</taxon>
        <taxon>Mucoromycetes</taxon>
        <taxon>Mucorales</taxon>
        <taxon>Lichtheimiaceae</taxon>
        <taxon>Circinella</taxon>
    </lineage>
</organism>
<keyword evidence="4" id="KW-0808">Transferase</keyword>
<dbReference type="EMBL" id="JAEPRB010000076">
    <property type="protein sequence ID" value="KAG2222717.1"/>
    <property type="molecule type" value="Genomic_DNA"/>
</dbReference>
<dbReference type="Proteomes" id="UP000646827">
    <property type="component" value="Unassembled WGS sequence"/>
</dbReference>
<comment type="caution">
    <text evidence="10">The sequence shown here is derived from an EMBL/GenBank/DDBJ whole genome shotgun (WGS) entry which is preliminary data.</text>
</comment>
<protein>
    <recommendedName>
        <fullName evidence="12">Alpha-1,3-mannosyltransferase</fullName>
    </recommendedName>
</protein>
<keyword evidence="7" id="KW-1133">Transmembrane helix</keyword>
<evidence type="ECO:0000256" key="9">
    <source>
        <dbReference type="ARBA" id="ARBA00023180"/>
    </source>
</evidence>
<evidence type="ECO:0000313" key="11">
    <source>
        <dbReference type="Proteomes" id="UP000646827"/>
    </source>
</evidence>
<evidence type="ECO:0000256" key="3">
    <source>
        <dbReference type="ARBA" id="ARBA00022676"/>
    </source>
</evidence>
<evidence type="ECO:0000256" key="8">
    <source>
        <dbReference type="ARBA" id="ARBA00023136"/>
    </source>
</evidence>
<keyword evidence="6" id="KW-0735">Signal-anchor</keyword>
<keyword evidence="3" id="KW-0328">Glycosyltransferase</keyword>
<dbReference type="OrthoDB" id="430354at2759"/>
<dbReference type="Gene3D" id="3.90.550.10">
    <property type="entry name" value="Spore Coat Polysaccharide Biosynthesis Protein SpsA, Chain A"/>
    <property type="match status" value="1"/>
</dbReference>
<evidence type="ECO:0000256" key="4">
    <source>
        <dbReference type="ARBA" id="ARBA00022679"/>
    </source>
</evidence>
<dbReference type="GO" id="GO:0016020">
    <property type="term" value="C:membrane"/>
    <property type="evidence" value="ECO:0007669"/>
    <property type="project" value="UniProtKB-SubCell"/>
</dbReference>
<keyword evidence="9" id="KW-0325">Glycoprotein</keyword>
<dbReference type="GO" id="GO:0005794">
    <property type="term" value="C:Golgi apparatus"/>
    <property type="evidence" value="ECO:0007669"/>
    <property type="project" value="TreeGrafter"/>
</dbReference>
<proteinExistence type="inferred from homology"/>
<keyword evidence="8" id="KW-0472">Membrane</keyword>
<dbReference type="InterPro" id="IPR022751">
    <property type="entry name" value="Alpha_mannosyltransferase"/>
</dbReference>
<evidence type="ECO:0008006" key="12">
    <source>
        <dbReference type="Google" id="ProtNLM"/>
    </source>
</evidence>